<dbReference type="AlphaFoldDB" id="A0A177T7D8"/>
<reference evidence="3" key="1">
    <citation type="submission" date="2016-04" db="EMBL/GenBank/DDBJ databases">
        <authorList>
            <person name="Nguyen H.D."/>
            <person name="Samba Siva P."/>
            <person name="Cullis J."/>
            <person name="Levesque C.A."/>
            <person name="Hambleton S."/>
        </authorList>
    </citation>
    <scope>NUCLEOTIDE SEQUENCE</scope>
    <source>
        <strain evidence="3">DAOMC 236416</strain>
    </source>
</reference>
<protein>
    <submittedName>
        <fullName evidence="3">Uncharacterized protein</fullName>
    </submittedName>
</protein>
<gene>
    <name evidence="3" type="ORF">A4X13_0g4998</name>
</gene>
<feature type="region of interest" description="Disordered" evidence="1">
    <location>
        <begin position="81"/>
        <end position="105"/>
    </location>
</feature>
<evidence type="ECO:0000256" key="1">
    <source>
        <dbReference type="SAM" id="MobiDB-lite"/>
    </source>
</evidence>
<organism evidence="3 4">
    <name type="scientific">Tilletia indica</name>
    <dbReference type="NCBI Taxonomy" id="43049"/>
    <lineage>
        <taxon>Eukaryota</taxon>
        <taxon>Fungi</taxon>
        <taxon>Dikarya</taxon>
        <taxon>Basidiomycota</taxon>
        <taxon>Ustilaginomycotina</taxon>
        <taxon>Exobasidiomycetes</taxon>
        <taxon>Tilletiales</taxon>
        <taxon>Tilletiaceae</taxon>
        <taxon>Tilletia</taxon>
    </lineage>
</organism>
<keyword evidence="2" id="KW-0812">Transmembrane</keyword>
<evidence type="ECO:0000256" key="2">
    <source>
        <dbReference type="SAM" id="Phobius"/>
    </source>
</evidence>
<name>A0A177T7D8_9BASI</name>
<keyword evidence="2" id="KW-1133">Transmembrane helix</keyword>
<feature type="transmembrane region" description="Helical" evidence="2">
    <location>
        <begin position="12"/>
        <end position="34"/>
    </location>
</feature>
<keyword evidence="2" id="KW-0472">Membrane</keyword>
<accession>A0A177T7D8</accession>
<sequence length="105" mass="10775">MGAVASCLNSIVSAIVNAVTAIFSGIASICITIVRAIGSALQAVFSCIGNILCCREKGALHARLGLPWLADRAHPYTRSLKKDKELSRGASAAVGGGQGKFDGET</sequence>
<comment type="caution">
    <text evidence="3">The sequence shown here is derived from an EMBL/GenBank/DDBJ whole genome shotgun (WGS) entry which is preliminary data.</text>
</comment>
<evidence type="ECO:0000313" key="3">
    <source>
        <dbReference type="EMBL" id="KAE8249969.1"/>
    </source>
</evidence>
<reference evidence="3" key="2">
    <citation type="journal article" date="2019" name="IMA Fungus">
        <title>Genome sequencing and comparison of five Tilletia species to identify candidate genes for the detection of regulated species infecting wheat.</title>
        <authorList>
            <person name="Nguyen H.D.T."/>
            <person name="Sultana T."/>
            <person name="Kesanakurti P."/>
            <person name="Hambleton S."/>
        </authorList>
    </citation>
    <scope>NUCLEOTIDE SEQUENCE</scope>
    <source>
        <strain evidence="3">DAOMC 236416</strain>
    </source>
</reference>
<keyword evidence="4" id="KW-1185">Reference proteome</keyword>
<dbReference type="EMBL" id="LWDF02000358">
    <property type="protein sequence ID" value="KAE8249969.1"/>
    <property type="molecule type" value="Genomic_DNA"/>
</dbReference>
<feature type="compositionally biased region" description="Gly residues" evidence="1">
    <location>
        <begin position="94"/>
        <end position="105"/>
    </location>
</feature>
<dbReference type="Proteomes" id="UP000077521">
    <property type="component" value="Unassembled WGS sequence"/>
</dbReference>
<evidence type="ECO:0000313" key="4">
    <source>
        <dbReference type="Proteomes" id="UP000077521"/>
    </source>
</evidence>
<proteinExistence type="predicted"/>